<evidence type="ECO:0000313" key="3">
    <source>
        <dbReference type="Proteomes" id="UP001501470"/>
    </source>
</evidence>
<accession>A0ABN2AT24</accession>
<sequence>MIDLGAGNAWADQVALARLYRTAFDHLKVSAGVKVGPGIELWVPAAGDATAWVESLARSIAAVAPGFEHHGVAGGPAAVAPYSPLAAPGAPVSAPIGWDELDDPALTPAAFTVRTVADRVAERGDLFAAALAPPRALPPLV</sequence>
<dbReference type="PANTHER" id="PTHR42705">
    <property type="entry name" value="BIFUNCTIONAL NON-HOMOLOGOUS END JOINING PROTEIN LIGD"/>
    <property type="match status" value="1"/>
</dbReference>
<dbReference type="EMBL" id="BAAAQD010000009">
    <property type="protein sequence ID" value="GAA1525344.1"/>
    <property type="molecule type" value="Genomic_DNA"/>
</dbReference>
<proteinExistence type="predicted"/>
<dbReference type="RefSeq" id="WP_344504252.1">
    <property type="nucleotide sequence ID" value="NZ_BAAAQD010000009.1"/>
</dbReference>
<evidence type="ECO:0000259" key="1">
    <source>
        <dbReference type="Pfam" id="PF21686"/>
    </source>
</evidence>
<organism evidence="2 3">
    <name type="scientific">Dactylosporangium maewongense</name>
    <dbReference type="NCBI Taxonomy" id="634393"/>
    <lineage>
        <taxon>Bacteria</taxon>
        <taxon>Bacillati</taxon>
        <taxon>Actinomycetota</taxon>
        <taxon>Actinomycetes</taxon>
        <taxon>Micromonosporales</taxon>
        <taxon>Micromonosporaceae</taxon>
        <taxon>Dactylosporangium</taxon>
    </lineage>
</organism>
<gene>
    <name evidence="2" type="ORF">GCM10009827_047560</name>
</gene>
<dbReference type="PANTHER" id="PTHR42705:SF2">
    <property type="entry name" value="BIFUNCTIONAL NON-HOMOLOGOUS END JOINING PROTEIN LIGD"/>
    <property type="match status" value="1"/>
</dbReference>
<dbReference type="Gene3D" id="3.90.920.10">
    <property type="entry name" value="DNA primase, PRIM domain"/>
    <property type="match status" value="1"/>
</dbReference>
<name>A0ABN2AT24_9ACTN</name>
<dbReference type="Proteomes" id="UP001501470">
    <property type="component" value="Unassembled WGS sequence"/>
</dbReference>
<dbReference type="InterPro" id="IPR014145">
    <property type="entry name" value="LigD_pol_dom"/>
</dbReference>
<keyword evidence="3" id="KW-1185">Reference proteome</keyword>
<dbReference type="InterPro" id="IPR052171">
    <property type="entry name" value="NHEJ_LigD"/>
</dbReference>
<protein>
    <recommendedName>
        <fullName evidence="1">DNA ligase D polymerase domain-containing protein</fullName>
    </recommendedName>
</protein>
<evidence type="ECO:0000313" key="2">
    <source>
        <dbReference type="EMBL" id="GAA1525344.1"/>
    </source>
</evidence>
<feature type="domain" description="DNA ligase D polymerase" evidence="1">
    <location>
        <begin position="76"/>
        <end position="127"/>
    </location>
</feature>
<comment type="caution">
    <text evidence="2">The sequence shown here is derived from an EMBL/GenBank/DDBJ whole genome shotgun (WGS) entry which is preliminary data.</text>
</comment>
<dbReference type="Pfam" id="PF21686">
    <property type="entry name" value="LigD_Prim-Pol"/>
    <property type="match status" value="1"/>
</dbReference>
<reference evidence="2 3" key="1">
    <citation type="journal article" date="2019" name="Int. J. Syst. Evol. Microbiol.">
        <title>The Global Catalogue of Microorganisms (GCM) 10K type strain sequencing project: providing services to taxonomists for standard genome sequencing and annotation.</title>
        <authorList>
            <consortium name="The Broad Institute Genomics Platform"/>
            <consortium name="The Broad Institute Genome Sequencing Center for Infectious Disease"/>
            <person name="Wu L."/>
            <person name="Ma J."/>
        </authorList>
    </citation>
    <scope>NUCLEOTIDE SEQUENCE [LARGE SCALE GENOMIC DNA]</scope>
    <source>
        <strain evidence="2 3">JCM 15933</strain>
    </source>
</reference>